<organism evidence="1 2">
    <name type="scientific">Entomophthora muscae</name>
    <dbReference type="NCBI Taxonomy" id="34485"/>
    <lineage>
        <taxon>Eukaryota</taxon>
        <taxon>Fungi</taxon>
        <taxon>Fungi incertae sedis</taxon>
        <taxon>Zoopagomycota</taxon>
        <taxon>Entomophthoromycotina</taxon>
        <taxon>Entomophthoromycetes</taxon>
        <taxon>Entomophthorales</taxon>
        <taxon>Entomophthoraceae</taxon>
        <taxon>Entomophthora</taxon>
    </lineage>
</organism>
<protein>
    <submittedName>
        <fullName evidence="1">Proteasome subunit beta type-4</fullName>
        <ecNumber evidence="1">3.4.25.1</ecNumber>
    </submittedName>
</protein>
<reference evidence="1" key="1">
    <citation type="submission" date="2022-04" db="EMBL/GenBank/DDBJ databases">
        <title>Genome of the entomopathogenic fungus Entomophthora muscae.</title>
        <authorList>
            <person name="Elya C."/>
            <person name="Lovett B.R."/>
            <person name="Lee E."/>
            <person name="Macias A.M."/>
            <person name="Hajek A.E."/>
            <person name="De Bivort B.L."/>
            <person name="Kasson M.T."/>
            <person name="De Fine Licht H.H."/>
            <person name="Stajich J.E."/>
        </authorList>
    </citation>
    <scope>NUCLEOTIDE SEQUENCE</scope>
    <source>
        <strain evidence="1">Berkeley</strain>
    </source>
</reference>
<dbReference type="Proteomes" id="UP001165960">
    <property type="component" value="Unassembled WGS sequence"/>
</dbReference>
<dbReference type="EC" id="3.4.25.1" evidence="1"/>
<name>A0ACC2SNY7_9FUNG</name>
<sequence length="196" mass="22286">MEVLVGLVGKDFVLAGGDTSVIRSITVLKTTETKARQLNKHNVLYYSGEAGDTVHFAEYIQKNSQLFHFTNNGQDLNTPQMAAFVRRQLAESLRSRNPFQVNILIGGWSEEHGPKLYWQDYMASSASVPYAAQGYGSYYLTSLLDRYHTRDMDLDSAVEIMKKCLHELKTRFIVNLPRFNFQVIDAQGIRDIEISI</sequence>
<evidence type="ECO:0000313" key="1">
    <source>
        <dbReference type="EMBL" id="KAJ9063989.1"/>
    </source>
</evidence>
<proteinExistence type="predicted"/>
<gene>
    <name evidence="1" type="primary">PRE1_2</name>
    <name evidence="1" type="ORF">DSO57_1035074</name>
</gene>
<dbReference type="EMBL" id="QTSX02004563">
    <property type="protein sequence ID" value="KAJ9063989.1"/>
    <property type="molecule type" value="Genomic_DNA"/>
</dbReference>
<keyword evidence="1" id="KW-0378">Hydrolase</keyword>
<keyword evidence="2" id="KW-1185">Reference proteome</keyword>
<accession>A0ACC2SNY7</accession>
<comment type="caution">
    <text evidence="1">The sequence shown here is derived from an EMBL/GenBank/DDBJ whole genome shotgun (WGS) entry which is preliminary data.</text>
</comment>
<evidence type="ECO:0000313" key="2">
    <source>
        <dbReference type="Proteomes" id="UP001165960"/>
    </source>
</evidence>
<keyword evidence="1" id="KW-0647">Proteasome</keyword>